<gene>
    <name evidence="1" type="ORF">KAK11_00240</name>
</gene>
<dbReference type="InterPro" id="IPR027417">
    <property type="entry name" value="P-loop_NTPase"/>
</dbReference>
<comment type="caution">
    <text evidence="1">The sequence shown here is derived from an EMBL/GenBank/DDBJ whole genome shotgun (WGS) entry which is preliminary data.</text>
</comment>
<evidence type="ECO:0000313" key="2">
    <source>
        <dbReference type="Proteomes" id="UP000672097"/>
    </source>
</evidence>
<sequence length="269" mass="30953">MNMTEKNNSGLARLTEEQLSRVVFFMGGVRSGTTVFRRMMASHPLIRDRGEIFNSNNPLGYFKFLREQVALNPDLIFPERSPEVFQAYLVSLLPKEPQAIALLDIKYEHLTLLPEAWQMPFTNPPLLRTIKRSKVKVIHLRRQHFFSVVSNLVAVSTGRYHHRVGQDQALPEKRRVAIDKAQLMAAMKKRRRATDLIDTGLDEQQRLSLDYEAVFDEAGHFRAEVCEAVARFLGLEDSFDREPELRKVIDEPLSSLITNFDEIADLQSE</sequence>
<evidence type="ECO:0008006" key="3">
    <source>
        <dbReference type="Google" id="ProtNLM"/>
    </source>
</evidence>
<name>A0ABS5DRG5_9BURK</name>
<dbReference type="Proteomes" id="UP000672097">
    <property type="component" value="Unassembled WGS sequence"/>
</dbReference>
<dbReference type="Gene3D" id="3.40.50.300">
    <property type="entry name" value="P-loop containing nucleotide triphosphate hydrolases"/>
    <property type="match status" value="1"/>
</dbReference>
<keyword evidence="2" id="KW-1185">Reference proteome</keyword>
<proteinExistence type="predicted"/>
<dbReference type="SUPFAM" id="SSF52540">
    <property type="entry name" value="P-loop containing nucleoside triphosphate hydrolases"/>
    <property type="match status" value="1"/>
</dbReference>
<dbReference type="EMBL" id="JAGQDG010000001">
    <property type="protein sequence ID" value="MBQ0933736.1"/>
    <property type="molecule type" value="Genomic_DNA"/>
</dbReference>
<protein>
    <recommendedName>
        <fullName evidence="3">Sulfotransferase</fullName>
    </recommendedName>
</protein>
<organism evidence="1 2">
    <name type="scientific">Ideonella paludis</name>
    <dbReference type="NCBI Taxonomy" id="1233411"/>
    <lineage>
        <taxon>Bacteria</taxon>
        <taxon>Pseudomonadati</taxon>
        <taxon>Pseudomonadota</taxon>
        <taxon>Betaproteobacteria</taxon>
        <taxon>Burkholderiales</taxon>
        <taxon>Sphaerotilaceae</taxon>
        <taxon>Ideonella</taxon>
    </lineage>
</organism>
<reference evidence="1 2" key="1">
    <citation type="submission" date="2021-04" db="EMBL/GenBank/DDBJ databases">
        <title>The genome sequence of type strain Ideonella paludis KCTC 32238.</title>
        <authorList>
            <person name="Liu Y."/>
        </authorList>
    </citation>
    <scope>NUCLEOTIDE SEQUENCE [LARGE SCALE GENOMIC DNA]</scope>
    <source>
        <strain evidence="1 2">KCTC 32238</strain>
    </source>
</reference>
<evidence type="ECO:0000313" key="1">
    <source>
        <dbReference type="EMBL" id="MBQ0933736.1"/>
    </source>
</evidence>
<accession>A0ABS5DRG5</accession>